<comment type="caution">
    <text evidence="2">The sequence shown here is derived from an EMBL/GenBank/DDBJ whole genome shotgun (WGS) entry which is preliminary data.</text>
</comment>
<keyword evidence="1" id="KW-1133">Transmembrane helix</keyword>
<sequence>MRYLGWVTALIIILIFYYQYNFNYLPLRKRVIKLEDEIKMWEQTLRDQKEITGDKNRFSPEKFFIDDKLTPYGEVEILRSFDRSYKGIEIYISAPNALKRAADLMRFMHEQRIDYQNSYLFVVVDSIERFEYKFIK</sequence>
<evidence type="ECO:0000313" key="2">
    <source>
        <dbReference type="EMBL" id="HGV96878.1"/>
    </source>
</evidence>
<reference evidence="2" key="1">
    <citation type="journal article" date="2020" name="mSystems">
        <title>Genome- and Community-Level Interaction Insights into Carbon Utilization and Element Cycling Functions of Hydrothermarchaeota in Hydrothermal Sediment.</title>
        <authorList>
            <person name="Zhou Z."/>
            <person name="Liu Y."/>
            <person name="Xu W."/>
            <person name="Pan J."/>
            <person name="Luo Z.H."/>
            <person name="Li M."/>
        </authorList>
    </citation>
    <scope>NUCLEOTIDE SEQUENCE [LARGE SCALE GENOMIC DNA]</scope>
    <source>
        <strain evidence="2">SpSt-774</strain>
    </source>
</reference>
<evidence type="ECO:0000256" key="1">
    <source>
        <dbReference type="SAM" id="Phobius"/>
    </source>
</evidence>
<keyword evidence="1" id="KW-0812">Transmembrane</keyword>
<accession>A0A7C4XJT7</accession>
<protein>
    <submittedName>
        <fullName evidence="2">Uncharacterized protein</fullName>
    </submittedName>
</protein>
<organism evidence="2">
    <name type="scientific">candidate division WOR-3 bacterium</name>
    <dbReference type="NCBI Taxonomy" id="2052148"/>
    <lineage>
        <taxon>Bacteria</taxon>
        <taxon>Bacteria division WOR-3</taxon>
    </lineage>
</organism>
<feature type="transmembrane region" description="Helical" evidence="1">
    <location>
        <begin position="6"/>
        <end position="25"/>
    </location>
</feature>
<keyword evidence="1" id="KW-0472">Membrane</keyword>
<dbReference type="EMBL" id="DTGZ01000021">
    <property type="protein sequence ID" value="HGV96878.1"/>
    <property type="molecule type" value="Genomic_DNA"/>
</dbReference>
<proteinExistence type="predicted"/>
<gene>
    <name evidence="2" type="ORF">ENV60_01080</name>
</gene>
<dbReference type="AlphaFoldDB" id="A0A7C4XJT7"/>
<name>A0A7C4XJT7_UNCW3</name>